<comment type="caution">
    <text evidence="1">The sequence shown here is derived from an EMBL/GenBank/DDBJ whole genome shotgun (WGS) entry which is preliminary data.</text>
</comment>
<dbReference type="Gene3D" id="3.30.465.10">
    <property type="match status" value="1"/>
</dbReference>
<dbReference type="InterPro" id="IPR036318">
    <property type="entry name" value="FAD-bd_PCMH-like_sf"/>
</dbReference>
<dbReference type="AlphaFoldDB" id="A0A9P6C5X6"/>
<dbReference type="Proteomes" id="UP000807342">
    <property type="component" value="Unassembled WGS sequence"/>
</dbReference>
<protein>
    <submittedName>
        <fullName evidence="1">Uncharacterized protein</fullName>
    </submittedName>
</protein>
<evidence type="ECO:0000313" key="2">
    <source>
        <dbReference type="Proteomes" id="UP000807342"/>
    </source>
</evidence>
<sequence>MYHSSYIVCNASAWTATLGADLVWDAALEPHGVNVPGVCVTGFILGGDNQYGSNVDTVAEYELATPDGTILLVTKETQPNLFFGPEGGFRHFVRVLWLWGFLYSFSENCYEVDSFPNTSLDTSELSKLTRQQLATTADFAVNVTDHKANIIAIYGWAEFILEDTSLI</sequence>
<dbReference type="GO" id="GO:0050660">
    <property type="term" value="F:flavin adenine dinucleotide binding"/>
    <property type="evidence" value="ECO:0007669"/>
    <property type="project" value="InterPro"/>
</dbReference>
<proteinExistence type="predicted"/>
<name>A0A9P6C5X6_9AGAR</name>
<dbReference type="InterPro" id="IPR016169">
    <property type="entry name" value="FAD-bd_PCMH_sub2"/>
</dbReference>
<dbReference type="EMBL" id="MU151120">
    <property type="protein sequence ID" value="KAF9449799.1"/>
    <property type="molecule type" value="Genomic_DNA"/>
</dbReference>
<dbReference type="SUPFAM" id="SSF56176">
    <property type="entry name" value="FAD-binding/transporter-associated domain-like"/>
    <property type="match status" value="1"/>
</dbReference>
<evidence type="ECO:0000313" key="1">
    <source>
        <dbReference type="EMBL" id="KAF9449799.1"/>
    </source>
</evidence>
<organism evidence="1 2">
    <name type="scientific">Macrolepiota fuliginosa MF-IS2</name>
    <dbReference type="NCBI Taxonomy" id="1400762"/>
    <lineage>
        <taxon>Eukaryota</taxon>
        <taxon>Fungi</taxon>
        <taxon>Dikarya</taxon>
        <taxon>Basidiomycota</taxon>
        <taxon>Agaricomycotina</taxon>
        <taxon>Agaricomycetes</taxon>
        <taxon>Agaricomycetidae</taxon>
        <taxon>Agaricales</taxon>
        <taxon>Agaricineae</taxon>
        <taxon>Agaricaceae</taxon>
        <taxon>Macrolepiota</taxon>
    </lineage>
</organism>
<dbReference type="OrthoDB" id="2151789at2759"/>
<accession>A0A9P6C5X6</accession>
<reference evidence="1" key="1">
    <citation type="submission" date="2020-11" db="EMBL/GenBank/DDBJ databases">
        <authorList>
            <consortium name="DOE Joint Genome Institute"/>
            <person name="Ahrendt S."/>
            <person name="Riley R."/>
            <person name="Andreopoulos W."/>
            <person name="Labutti K."/>
            <person name="Pangilinan J."/>
            <person name="Ruiz-Duenas F.J."/>
            <person name="Barrasa J.M."/>
            <person name="Sanchez-Garcia M."/>
            <person name="Camarero S."/>
            <person name="Miyauchi S."/>
            <person name="Serrano A."/>
            <person name="Linde D."/>
            <person name="Babiker R."/>
            <person name="Drula E."/>
            <person name="Ayuso-Fernandez I."/>
            <person name="Pacheco R."/>
            <person name="Padilla G."/>
            <person name="Ferreira P."/>
            <person name="Barriuso J."/>
            <person name="Kellner H."/>
            <person name="Castanera R."/>
            <person name="Alfaro M."/>
            <person name="Ramirez L."/>
            <person name="Pisabarro A.G."/>
            <person name="Kuo A."/>
            <person name="Tritt A."/>
            <person name="Lipzen A."/>
            <person name="He G."/>
            <person name="Yan M."/>
            <person name="Ng V."/>
            <person name="Cullen D."/>
            <person name="Martin F."/>
            <person name="Rosso M.-N."/>
            <person name="Henrissat B."/>
            <person name="Hibbett D."/>
            <person name="Martinez A.T."/>
            <person name="Grigoriev I.V."/>
        </authorList>
    </citation>
    <scope>NUCLEOTIDE SEQUENCE</scope>
    <source>
        <strain evidence="1">MF-IS2</strain>
    </source>
</reference>
<keyword evidence="2" id="KW-1185">Reference proteome</keyword>
<gene>
    <name evidence="1" type="ORF">P691DRAFT_758757</name>
</gene>